<evidence type="ECO:0000256" key="5">
    <source>
        <dbReference type="PIRSR" id="PIRSR031924-51"/>
    </source>
</evidence>
<reference evidence="7 8" key="1">
    <citation type="submission" date="2017-06" db="EMBL/GenBank/DDBJ databases">
        <authorList>
            <person name="Kim H.J."/>
            <person name="Triplett B.A."/>
        </authorList>
    </citation>
    <scope>NUCLEOTIDE SEQUENCE [LARGE SCALE GENOMIC DNA]</scope>
    <source>
        <strain evidence="7 8">DSM 14713</strain>
    </source>
</reference>
<dbReference type="Gene3D" id="3.40.720.10">
    <property type="entry name" value="Alkaline Phosphatase, subunit A"/>
    <property type="match status" value="1"/>
</dbReference>
<feature type="signal peptide" evidence="6">
    <location>
        <begin position="1"/>
        <end position="20"/>
    </location>
</feature>
<dbReference type="OrthoDB" id="9771966at2"/>
<dbReference type="InterPro" id="IPR026263">
    <property type="entry name" value="Alkaline_phosphatase_prok"/>
</dbReference>
<dbReference type="GO" id="GO:0004035">
    <property type="term" value="F:alkaline phosphatase activity"/>
    <property type="evidence" value="ECO:0007669"/>
    <property type="project" value="InterPro"/>
</dbReference>
<dbReference type="PANTHER" id="PTHR10151">
    <property type="entry name" value="ECTONUCLEOTIDE PYROPHOSPHATASE/PHOSPHODIESTERASE"/>
    <property type="match status" value="1"/>
</dbReference>
<keyword evidence="2" id="KW-0479">Metal-binding</keyword>
<name>A0A250ITZ8_9BACT</name>
<accession>A0A250ITZ8</accession>
<evidence type="ECO:0000256" key="3">
    <source>
        <dbReference type="ARBA" id="ARBA00022729"/>
    </source>
</evidence>
<protein>
    <submittedName>
        <fullName evidence="7">Alkaline phosphatase</fullName>
    </submittedName>
</protein>
<feature type="binding site" evidence="5">
    <location>
        <begin position="154"/>
        <end position="156"/>
    </location>
    <ligand>
        <name>substrate</name>
    </ligand>
</feature>
<dbReference type="AlphaFoldDB" id="A0A250ITZ8"/>
<evidence type="ECO:0000256" key="6">
    <source>
        <dbReference type="SAM" id="SignalP"/>
    </source>
</evidence>
<dbReference type="PANTHER" id="PTHR10151:SF120">
    <property type="entry name" value="BIS(5'-ADENOSYL)-TRIPHOSPHATASE"/>
    <property type="match status" value="1"/>
</dbReference>
<dbReference type="InterPro" id="IPR002591">
    <property type="entry name" value="Phosphodiest/P_Trfase"/>
</dbReference>
<feature type="active site" description="Phosphothreonine intermediate" evidence="4">
    <location>
        <position position="72"/>
    </location>
</feature>
<proteinExistence type="predicted"/>
<dbReference type="Proteomes" id="UP000217289">
    <property type="component" value="Chromosome"/>
</dbReference>
<dbReference type="Pfam" id="PF01663">
    <property type="entry name" value="Phosphodiest"/>
    <property type="match status" value="1"/>
</dbReference>
<sequence length="540" mass="58062">MRFSRALVSLLLLTALPAWAKPPRLTLFITVDAMGTDLLLRHRPRLQGGLGKLLDSGAFYPYARYAYAKPRTAPGHATLATGANPWRHGIVDNRVIDRATGKPVRALPDPEHPVLEAPLSTDDVSPANLLAETIADRLRLATQEKGKAISLSGKPRSAIPLAGRLGQAYWYDETVGKFVTGTWYMKELPAWLKTFNASQPAAAWFNKTWEPLRPRSEYTGEDDRPYESEPAGLGRVFPHPLNGGMTAPGPMSYSALAISPLSFDLVVKAAGAAIAGEGLGKDDVPDMLGVSFSATDRVYHQYGPNSWEMQDTMYRLDKAVGDLVALAERAAGGRANLLVVLSADHGGAAVPEQWTASGMDARRVNPSVLAQQLTEVLRKQFGGDVTAIAEETDVYLGGQTLESGKVDGAAVRRAAADWLRQQPAVFLAVARDDLYTMPDTAGLAMPLRRGYYPGRSGDVLFVVKPFHVITTDSAGTNHGAPYSYDQLVPVIFAGKGVRPGTYLREISTTDVAPTMAAVLEMNPPASAEGTPRFEAIGSGL</sequence>
<dbReference type="GO" id="GO:0046872">
    <property type="term" value="F:metal ion binding"/>
    <property type="evidence" value="ECO:0007669"/>
    <property type="project" value="UniProtKB-KW"/>
</dbReference>
<feature type="binding site" evidence="5">
    <location>
        <position position="93"/>
    </location>
    <ligand>
        <name>substrate</name>
    </ligand>
</feature>
<dbReference type="Gene3D" id="3.30.1360.150">
    <property type="match status" value="1"/>
</dbReference>
<dbReference type="RefSeq" id="WP_095982312.1">
    <property type="nucleotide sequence ID" value="NZ_CP022163.1"/>
</dbReference>
<dbReference type="InterPro" id="IPR017850">
    <property type="entry name" value="Alkaline_phosphatase_core_sf"/>
</dbReference>
<dbReference type="CDD" id="cd16016">
    <property type="entry name" value="AP-SPAP"/>
    <property type="match status" value="1"/>
</dbReference>
<dbReference type="KEGG" id="mbd:MEBOL_007908"/>
<feature type="chain" id="PRO_5013395314" evidence="6">
    <location>
        <begin position="21"/>
        <end position="540"/>
    </location>
</feature>
<evidence type="ECO:0000313" key="8">
    <source>
        <dbReference type="Proteomes" id="UP000217289"/>
    </source>
</evidence>
<evidence type="ECO:0000313" key="7">
    <source>
        <dbReference type="EMBL" id="ATB34406.1"/>
    </source>
</evidence>
<keyword evidence="3 6" id="KW-0732">Signal</keyword>
<gene>
    <name evidence="7" type="ORF">MEBOL_007908</name>
</gene>
<dbReference type="PIRSF" id="PIRSF031924">
    <property type="entry name" value="Pi-irrepressible_AP"/>
    <property type="match status" value="1"/>
</dbReference>
<keyword evidence="8" id="KW-1185">Reference proteome</keyword>
<evidence type="ECO:0000256" key="2">
    <source>
        <dbReference type="ARBA" id="ARBA00022723"/>
    </source>
</evidence>
<keyword evidence="1 4" id="KW-0597">Phosphoprotein</keyword>
<dbReference type="EMBL" id="CP022163">
    <property type="protein sequence ID" value="ATB34406.1"/>
    <property type="molecule type" value="Genomic_DNA"/>
</dbReference>
<evidence type="ECO:0000256" key="1">
    <source>
        <dbReference type="ARBA" id="ARBA00022553"/>
    </source>
</evidence>
<evidence type="ECO:0000256" key="4">
    <source>
        <dbReference type="PIRSR" id="PIRSR031924-50"/>
    </source>
</evidence>
<organism evidence="7 8">
    <name type="scientific">Melittangium boletus DSM 14713</name>
    <dbReference type="NCBI Taxonomy" id="1294270"/>
    <lineage>
        <taxon>Bacteria</taxon>
        <taxon>Pseudomonadati</taxon>
        <taxon>Myxococcota</taxon>
        <taxon>Myxococcia</taxon>
        <taxon>Myxococcales</taxon>
        <taxon>Cystobacterineae</taxon>
        <taxon>Archangiaceae</taxon>
        <taxon>Melittangium</taxon>
    </lineage>
</organism>
<dbReference type="SUPFAM" id="SSF53649">
    <property type="entry name" value="Alkaline phosphatase-like"/>
    <property type="match status" value="1"/>
</dbReference>